<evidence type="ECO:0000256" key="5">
    <source>
        <dbReference type="ARBA" id="ARBA00023163"/>
    </source>
</evidence>
<dbReference type="InterPro" id="IPR036388">
    <property type="entry name" value="WH-like_DNA-bd_sf"/>
</dbReference>
<dbReference type="RefSeq" id="WP_173291355.1">
    <property type="nucleotide sequence ID" value="NZ_AP021888.1"/>
</dbReference>
<feature type="domain" description="OmpR/PhoB-type" evidence="9">
    <location>
        <begin position="137"/>
        <end position="234"/>
    </location>
</feature>
<dbReference type="Gene3D" id="3.40.50.2300">
    <property type="match status" value="1"/>
</dbReference>
<dbReference type="Proteomes" id="UP000501466">
    <property type="component" value="Chromosome"/>
</dbReference>
<dbReference type="PANTHER" id="PTHR48111:SF21">
    <property type="entry name" value="DNA-BINDING DUAL MASTER TRANSCRIPTIONAL REGULATOR RPAA"/>
    <property type="match status" value="1"/>
</dbReference>
<dbReference type="SUPFAM" id="SSF46894">
    <property type="entry name" value="C-terminal effector domain of the bipartite response regulators"/>
    <property type="match status" value="1"/>
</dbReference>
<feature type="DNA-binding region" description="OmpR/PhoB-type" evidence="7">
    <location>
        <begin position="137"/>
        <end position="234"/>
    </location>
</feature>
<dbReference type="GO" id="GO:0000976">
    <property type="term" value="F:transcription cis-regulatory region binding"/>
    <property type="evidence" value="ECO:0007669"/>
    <property type="project" value="TreeGrafter"/>
</dbReference>
<dbReference type="EMBL" id="AP021888">
    <property type="protein sequence ID" value="BBP43568.1"/>
    <property type="molecule type" value="Genomic_DNA"/>
</dbReference>
<dbReference type="GO" id="GO:0006355">
    <property type="term" value="P:regulation of DNA-templated transcription"/>
    <property type="evidence" value="ECO:0007669"/>
    <property type="project" value="InterPro"/>
</dbReference>
<dbReference type="SMART" id="SM00862">
    <property type="entry name" value="Trans_reg_C"/>
    <property type="match status" value="1"/>
</dbReference>
<dbReference type="InterPro" id="IPR016032">
    <property type="entry name" value="Sig_transdc_resp-reg_C-effctor"/>
</dbReference>
<dbReference type="PROSITE" id="PS51755">
    <property type="entry name" value="OMPR_PHOB"/>
    <property type="match status" value="1"/>
</dbReference>
<protein>
    <submittedName>
        <fullName evidence="10">DNA-binding response regulator</fullName>
    </submittedName>
</protein>
<gene>
    <name evidence="10" type="primary">phoB_2</name>
    <name evidence="10" type="ORF">THMIRHAT_13140</name>
</gene>
<proteinExistence type="predicted"/>
<dbReference type="PROSITE" id="PS50110">
    <property type="entry name" value="RESPONSE_REGULATORY"/>
    <property type="match status" value="1"/>
</dbReference>
<dbReference type="CDD" id="cd00383">
    <property type="entry name" value="trans_reg_C"/>
    <property type="match status" value="1"/>
</dbReference>
<evidence type="ECO:0000256" key="2">
    <source>
        <dbReference type="ARBA" id="ARBA00023012"/>
    </source>
</evidence>
<dbReference type="Pfam" id="PF00486">
    <property type="entry name" value="Trans_reg_C"/>
    <property type="match status" value="1"/>
</dbReference>
<keyword evidence="5" id="KW-0804">Transcription</keyword>
<keyword evidence="2" id="KW-0902">Two-component regulatory system</keyword>
<dbReference type="GO" id="GO:0000156">
    <property type="term" value="F:phosphorelay response regulator activity"/>
    <property type="evidence" value="ECO:0007669"/>
    <property type="project" value="TreeGrafter"/>
</dbReference>
<evidence type="ECO:0000256" key="3">
    <source>
        <dbReference type="ARBA" id="ARBA00023015"/>
    </source>
</evidence>
<evidence type="ECO:0000256" key="4">
    <source>
        <dbReference type="ARBA" id="ARBA00023125"/>
    </source>
</evidence>
<dbReference type="GO" id="GO:0032993">
    <property type="term" value="C:protein-DNA complex"/>
    <property type="evidence" value="ECO:0007669"/>
    <property type="project" value="TreeGrafter"/>
</dbReference>
<dbReference type="SUPFAM" id="SSF52172">
    <property type="entry name" value="CheY-like"/>
    <property type="match status" value="1"/>
</dbReference>
<evidence type="ECO:0000313" key="10">
    <source>
        <dbReference type="EMBL" id="BBP43568.1"/>
    </source>
</evidence>
<organism evidence="10 11">
    <name type="scientific">Thiosulfativibrio zosterae</name>
    <dbReference type="NCBI Taxonomy" id="2675053"/>
    <lineage>
        <taxon>Bacteria</taxon>
        <taxon>Pseudomonadati</taxon>
        <taxon>Pseudomonadota</taxon>
        <taxon>Gammaproteobacteria</taxon>
        <taxon>Thiotrichales</taxon>
        <taxon>Piscirickettsiaceae</taxon>
        <taxon>Thiosulfativibrio</taxon>
    </lineage>
</organism>
<evidence type="ECO:0000259" key="9">
    <source>
        <dbReference type="PROSITE" id="PS51755"/>
    </source>
</evidence>
<feature type="domain" description="Response regulatory" evidence="8">
    <location>
        <begin position="7"/>
        <end position="123"/>
    </location>
</feature>
<dbReference type="PANTHER" id="PTHR48111">
    <property type="entry name" value="REGULATOR OF RPOS"/>
    <property type="match status" value="1"/>
</dbReference>
<dbReference type="Gene3D" id="6.10.250.690">
    <property type="match status" value="1"/>
</dbReference>
<evidence type="ECO:0000313" key="11">
    <source>
        <dbReference type="Proteomes" id="UP000501466"/>
    </source>
</evidence>
<dbReference type="Gene3D" id="1.10.10.10">
    <property type="entry name" value="Winged helix-like DNA-binding domain superfamily/Winged helix DNA-binding domain"/>
    <property type="match status" value="1"/>
</dbReference>
<evidence type="ECO:0000256" key="1">
    <source>
        <dbReference type="ARBA" id="ARBA00022553"/>
    </source>
</evidence>
<keyword evidence="11" id="KW-1185">Reference proteome</keyword>
<dbReference type="Pfam" id="PF00072">
    <property type="entry name" value="Response_reg"/>
    <property type="match status" value="1"/>
</dbReference>
<dbReference type="InterPro" id="IPR001789">
    <property type="entry name" value="Sig_transdc_resp-reg_receiver"/>
</dbReference>
<dbReference type="SMART" id="SM00448">
    <property type="entry name" value="REC"/>
    <property type="match status" value="1"/>
</dbReference>
<accession>A0A6F8PNE4</accession>
<dbReference type="KEGG" id="tzo:THMIRHAT_13140"/>
<evidence type="ECO:0000256" key="7">
    <source>
        <dbReference type="PROSITE-ProRule" id="PRU01091"/>
    </source>
</evidence>
<evidence type="ECO:0000256" key="6">
    <source>
        <dbReference type="PROSITE-ProRule" id="PRU00169"/>
    </source>
</evidence>
<dbReference type="InterPro" id="IPR011006">
    <property type="entry name" value="CheY-like_superfamily"/>
</dbReference>
<name>A0A6F8PNE4_9GAMM</name>
<dbReference type="InterPro" id="IPR001867">
    <property type="entry name" value="OmpR/PhoB-type_DNA-bd"/>
</dbReference>
<keyword evidence="4 7" id="KW-0238">DNA-binding</keyword>
<sequence length="236" mass="26590">MQNMDFTIAVIEDDPIQLENLQTALKGQGFSVVSYADRVSAEKGFNQSLPDLVISDIILGTEMDGGFDLAKHLLTFERPIPIIFLSERQSEFDIYTGHALGAIDYLPKPISLNVMIAKVKNLLRITGSTASNPTQPQSASKIEGLHLADNQFKAYWNDKPLDLTATEYEMLRQFALSGQKTVVTYDTLQESTQGVVERNTINTHICRIRNAFKKVDQDFNLIHNEYGRGYSWQNKN</sequence>
<keyword evidence="3" id="KW-0805">Transcription regulation</keyword>
<evidence type="ECO:0000259" key="8">
    <source>
        <dbReference type="PROSITE" id="PS50110"/>
    </source>
</evidence>
<dbReference type="GO" id="GO:0005829">
    <property type="term" value="C:cytosol"/>
    <property type="evidence" value="ECO:0007669"/>
    <property type="project" value="TreeGrafter"/>
</dbReference>
<feature type="modified residue" description="4-aspartylphosphate" evidence="6">
    <location>
        <position position="56"/>
    </location>
</feature>
<dbReference type="InterPro" id="IPR039420">
    <property type="entry name" value="WalR-like"/>
</dbReference>
<keyword evidence="1 6" id="KW-0597">Phosphoprotein</keyword>
<dbReference type="AlphaFoldDB" id="A0A6F8PNE4"/>
<reference evidence="11" key="1">
    <citation type="submission" date="2019-11" db="EMBL/GenBank/DDBJ databases">
        <title>Isolation and characterization of two novel species in the genus Thiomicrorhabdus.</title>
        <authorList>
            <person name="Mochizuki J."/>
            <person name="Kojima H."/>
            <person name="Fukui M."/>
        </authorList>
    </citation>
    <scope>NUCLEOTIDE SEQUENCE [LARGE SCALE GENOMIC DNA]</scope>
    <source>
        <strain evidence="11">AkT22</strain>
    </source>
</reference>